<name>A0A914CM66_9BILA</name>
<evidence type="ECO:0000313" key="7">
    <source>
        <dbReference type="Proteomes" id="UP000887540"/>
    </source>
</evidence>
<protein>
    <recommendedName>
        <fullName evidence="6">Battenin</fullName>
    </recommendedName>
</protein>
<keyword evidence="4 6" id="KW-1133">Transmembrane helix</keyword>
<reference evidence="8" key="1">
    <citation type="submission" date="2022-11" db="UniProtKB">
        <authorList>
            <consortium name="WormBaseParasite"/>
        </authorList>
    </citation>
    <scope>IDENTIFICATION</scope>
</reference>
<comment type="similarity">
    <text evidence="6">Belongs to the battenin family.</text>
</comment>
<evidence type="ECO:0000256" key="2">
    <source>
        <dbReference type="ARBA" id="ARBA00022448"/>
    </source>
</evidence>
<feature type="transmembrane region" description="Helical" evidence="6">
    <location>
        <begin position="47"/>
        <end position="72"/>
    </location>
</feature>
<keyword evidence="7" id="KW-1185">Reference proteome</keyword>
<dbReference type="Pfam" id="PF02487">
    <property type="entry name" value="CLN3"/>
    <property type="match status" value="1"/>
</dbReference>
<evidence type="ECO:0000256" key="6">
    <source>
        <dbReference type="RuleBase" id="RU361113"/>
    </source>
</evidence>
<accession>A0A914CM66</accession>
<proteinExistence type="inferred from homology"/>
<dbReference type="PRINTS" id="PR01315">
    <property type="entry name" value="BATTENIN"/>
</dbReference>
<evidence type="ECO:0000313" key="8">
    <source>
        <dbReference type="WBParaSite" id="ACRNAN_scaffold12169.g19267.t1"/>
    </source>
</evidence>
<keyword evidence="2" id="KW-0813">Transport</keyword>
<keyword evidence="3 6" id="KW-0812">Transmembrane</keyword>
<dbReference type="Proteomes" id="UP000887540">
    <property type="component" value="Unplaced"/>
</dbReference>
<dbReference type="PANTHER" id="PTHR10981">
    <property type="entry name" value="BATTENIN"/>
    <property type="match status" value="1"/>
</dbReference>
<dbReference type="AlphaFoldDB" id="A0A914CM66"/>
<comment type="caution">
    <text evidence="6">Lacks conserved residue(s) required for the propagation of feature annotation.</text>
</comment>
<evidence type="ECO:0000256" key="1">
    <source>
        <dbReference type="ARBA" id="ARBA00004127"/>
    </source>
</evidence>
<sequence length="93" mass="9903">MLPSVIINLIFPFVLHQIPYGIQQFLVVTTHALSYIVIAFSDDYRIAIIGVALNSFSGGLSGMTTLALSSYYSKNTVRSYASGQGAGGLIASI</sequence>
<evidence type="ECO:0000256" key="5">
    <source>
        <dbReference type="ARBA" id="ARBA00023136"/>
    </source>
</evidence>
<dbReference type="InterPro" id="IPR003492">
    <property type="entry name" value="Battenin_disease_Cln3"/>
</dbReference>
<dbReference type="GO" id="GO:0051453">
    <property type="term" value="P:regulation of intracellular pH"/>
    <property type="evidence" value="ECO:0007669"/>
    <property type="project" value="TreeGrafter"/>
</dbReference>
<keyword evidence="5 6" id="KW-0472">Membrane</keyword>
<comment type="subcellular location">
    <subcellularLocation>
        <location evidence="1">Endomembrane system</location>
        <topology evidence="1">Multi-pass membrane protein</topology>
    </subcellularLocation>
    <subcellularLocation>
        <location evidence="6">Lysosome membrane</location>
        <topology evidence="6">Multi-pass membrane protein</topology>
    </subcellularLocation>
</comment>
<evidence type="ECO:0000256" key="4">
    <source>
        <dbReference type="ARBA" id="ARBA00022989"/>
    </source>
</evidence>
<keyword evidence="6" id="KW-0458">Lysosome</keyword>
<dbReference type="WBParaSite" id="ACRNAN_scaffold12169.g19267.t1">
    <property type="protein sequence ID" value="ACRNAN_scaffold12169.g19267.t1"/>
    <property type="gene ID" value="ACRNAN_scaffold12169.g19267"/>
</dbReference>
<feature type="transmembrane region" description="Helical" evidence="6">
    <location>
        <begin position="20"/>
        <end position="40"/>
    </location>
</feature>
<organism evidence="7 8">
    <name type="scientific">Acrobeloides nanus</name>
    <dbReference type="NCBI Taxonomy" id="290746"/>
    <lineage>
        <taxon>Eukaryota</taxon>
        <taxon>Metazoa</taxon>
        <taxon>Ecdysozoa</taxon>
        <taxon>Nematoda</taxon>
        <taxon>Chromadorea</taxon>
        <taxon>Rhabditida</taxon>
        <taxon>Tylenchina</taxon>
        <taxon>Cephalobomorpha</taxon>
        <taxon>Cephaloboidea</taxon>
        <taxon>Cephalobidae</taxon>
        <taxon>Acrobeloides</taxon>
    </lineage>
</organism>
<evidence type="ECO:0000256" key="3">
    <source>
        <dbReference type="ARBA" id="ARBA00022692"/>
    </source>
</evidence>
<dbReference type="GO" id="GO:0012505">
    <property type="term" value="C:endomembrane system"/>
    <property type="evidence" value="ECO:0007669"/>
    <property type="project" value="UniProtKB-SubCell"/>
</dbReference>
<dbReference type="GO" id="GO:0005765">
    <property type="term" value="C:lysosomal membrane"/>
    <property type="evidence" value="ECO:0007669"/>
    <property type="project" value="UniProtKB-SubCell"/>
</dbReference>
<dbReference type="PANTHER" id="PTHR10981:SF0">
    <property type="entry name" value="BATTENIN"/>
    <property type="match status" value="1"/>
</dbReference>